<feature type="transmembrane region" description="Helical" evidence="8">
    <location>
        <begin position="56"/>
        <end position="77"/>
    </location>
</feature>
<reference evidence="9 10" key="1">
    <citation type="submission" date="2023-09" db="EMBL/GenBank/DDBJ databases">
        <title>Pangenome analysis of Batrachochytrium dendrobatidis and related Chytrids.</title>
        <authorList>
            <person name="Yacoub M.N."/>
            <person name="Stajich J.E."/>
            <person name="James T.Y."/>
        </authorList>
    </citation>
    <scope>NUCLEOTIDE SEQUENCE [LARGE SCALE GENOMIC DNA]</scope>
    <source>
        <strain evidence="9 10">JEL0888</strain>
    </source>
</reference>
<evidence type="ECO:0000313" key="9">
    <source>
        <dbReference type="EMBL" id="KAL2918819.1"/>
    </source>
</evidence>
<keyword evidence="5 8" id="KW-1133">Transmembrane helix</keyword>
<dbReference type="InterPro" id="IPR014314">
    <property type="entry name" value="Succ_DH_cytb556"/>
</dbReference>
<keyword evidence="6" id="KW-0408">Iron</keyword>
<keyword evidence="7 8" id="KW-0472">Membrane</keyword>
<dbReference type="SUPFAM" id="SSF81343">
    <property type="entry name" value="Fumarate reductase respiratory complex transmembrane subunits"/>
    <property type="match status" value="1"/>
</dbReference>
<comment type="caution">
    <text evidence="9">The sequence shown here is derived from an EMBL/GenBank/DDBJ whole genome shotgun (WGS) entry which is preliminary data.</text>
</comment>
<organism evidence="9 10">
    <name type="scientific">Polyrhizophydium stewartii</name>
    <dbReference type="NCBI Taxonomy" id="2732419"/>
    <lineage>
        <taxon>Eukaryota</taxon>
        <taxon>Fungi</taxon>
        <taxon>Fungi incertae sedis</taxon>
        <taxon>Chytridiomycota</taxon>
        <taxon>Chytridiomycota incertae sedis</taxon>
        <taxon>Chytridiomycetes</taxon>
        <taxon>Rhizophydiales</taxon>
        <taxon>Rhizophydiales incertae sedis</taxon>
        <taxon>Polyrhizophydium</taxon>
    </lineage>
</organism>
<comment type="subcellular location">
    <subcellularLocation>
        <location evidence="1">Membrane</location>
    </subcellularLocation>
</comment>
<evidence type="ECO:0000256" key="5">
    <source>
        <dbReference type="ARBA" id="ARBA00022989"/>
    </source>
</evidence>
<dbReference type="InterPro" id="IPR034804">
    <property type="entry name" value="SQR/QFR_C/D"/>
</dbReference>
<sequence>MTHGKSRMDILGADAAKPTLDIEPFSKSERLGRPIAPHLSIYQPQLTWVLSGTFRATSGAIAVGFYAVALSYVFFPVSSAAIAGFVHSLPAAVVFAGKLVLAAPVTFHFFNGIRHLIWDTSSFLSLKGVYNTGYIVLALSAVSALALAMY</sequence>
<dbReference type="InterPro" id="IPR000701">
    <property type="entry name" value="SuccDH_FuR_B_TM-su"/>
</dbReference>
<feature type="transmembrane region" description="Helical" evidence="8">
    <location>
        <begin position="89"/>
        <end position="110"/>
    </location>
</feature>
<dbReference type="Gene3D" id="1.20.1300.10">
    <property type="entry name" value="Fumarate reductase/succinate dehydrogenase, transmembrane subunit"/>
    <property type="match status" value="1"/>
</dbReference>
<evidence type="ECO:0000256" key="1">
    <source>
        <dbReference type="ARBA" id="ARBA00004370"/>
    </source>
</evidence>
<protein>
    <submittedName>
        <fullName evidence="9">Cytochrome b subunit of succinate dehydrogenase, Sdh3p</fullName>
    </submittedName>
</protein>
<proteinExistence type="predicted"/>
<keyword evidence="4" id="KW-0479">Metal-binding</keyword>
<keyword evidence="3 8" id="KW-0812">Transmembrane</keyword>
<evidence type="ECO:0000256" key="2">
    <source>
        <dbReference type="ARBA" id="ARBA00022617"/>
    </source>
</evidence>
<evidence type="ECO:0000256" key="7">
    <source>
        <dbReference type="ARBA" id="ARBA00023136"/>
    </source>
</evidence>
<dbReference type="Pfam" id="PF01127">
    <property type="entry name" value="Sdh_cyt"/>
    <property type="match status" value="1"/>
</dbReference>
<dbReference type="PANTHER" id="PTHR10978:SF5">
    <property type="entry name" value="SUCCINATE DEHYDROGENASE CYTOCHROME B560 SUBUNIT, MITOCHONDRIAL"/>
    <property type="match status" value="1"/>
</dbReference>
<dbReference type="NCBIfam" id="TIGR02970">
    <property type="entry name" value="succ_dehyd_cytB"/>
    <property type="match status" value="1"/>
</dbReference>
<evidence type="ECO:0000256" key="8">
    <source>
        <dbReference type="SAM" id="Phobius"/>
    </source>
</evidence>
<keyword evidence="2" id="KW-0349">Heme</keyword>
<evidence type="ECO:0000256" key="6">
    <source>
        <dbReference type="ARBA" id="ARBA00023004"/>
    </source>
</evidence>
<keyword evidence="10" id="KW-1185">Reference proteome</keyword>
<name>A0ABR4NH09_9FUNG</name>
<feature type="transmembrane region" description="Helical" evidence="8">
    <location>
        <begin position="130"/>
        <end position="149"/>
    </location>
</feature>
<dbReference type="CDD" id="cd03499">
    <property type="entry name" value="SQR_TypeC_SdhC"/>
    <property type="match status" value="1"/>
</dbReference>
<evidence type="ECO:0000256" key="4">
    <source>
        <dbReference type="ARBA" id="ARBA00022723"/>
    </source>
</evidence>
<dbReference type="EMBL" id="JADGIZ020000005">
    <property type="protein sequence ID" value="KAL2918819.1"/>
    <property type="molecule type" value="Genomic_DNA"/>
</dbReference>
<dbReference type="PANTHER" id="PTHR10978">
    <property type="entry name" value="SUCCINATE DEHYDROGENASE CYTOCHROME B560 SUBUNIT"/>
    <property type="match status" value="1"/>
</dbReference>
<dbReference type="Proteomes" id="UP001527925">
    <property type="component" value="Unassembled WGS sequence"/>
</dbReference>
<evidence type="ECO:0000313" key="10">
    <source>
        <dbReference type="Proteomes" id="UP001527925"/>
    </source>
</evidence>
<dbReference type="PIRSF" id="PIRSF000178">
    <property type="entry name" value="SDH_cyt_b560"/>
    <property type="match status" value="1"/>
</dbReference>
<accession>A0ABR4NH09</accession>
<gene>
    <name evidence="9" type="primary">SDH3</name>
    <name evidence="9" type="ORF">HK105_201653</name>
</gene>
<evidence type="ECO:0000256" key="3">
    <source>
        <dbReference type="ARBA" id="ARBA00022692"/>
    </source>
</evidence>